<protein>
    <recommendedName>
        <fullName evidence="8">Cytochrome P450</fullName>
    </recommendedName>
</protein>
<name>A0A022QEB6_ERYGU</name>
<dbReference type="InterPro" id="IPR017972">
    <property type="entry name" value="Cyt_P450_CS"/>
</dbReference>
<keyword evidence="4" id="KW-0408">Iron</keyword>
<evidence type="ECO:0000313" key="6">
    <source>
        <dbReference type="EMBL" id="EYU25608.1"/>
    </source>
</evidence>
<keyword evidence="5" id="KW-0503">Monooxygenase</keyword>
<organism evidence="6 7">
    <name type="scientific">Erythranthe guttata</name>
    <name type="common">Yellow monkey flower</name>
    <name type="synonym">Mimulus guttatus</name>
    <dbReference type="NCBI Taxonomy" id="4155"/>
    <lineage>
        <taxon>Eukaryota</taxon>
        <taxon>Viridiplantae</taxon>
        <taxon>Streptophyta</taxon>
        <taxon>Embryophyta</taxon>
        <taxon>Tracheophyta</taxon>
        <taxon>Spermatophyta</taxon>
        <taxon>Magnoliopsida</taxon>
        <taxon>eudicotyledons</taxon>
        <taxon>Gunneridae</taxon>
        <taxon>Pentapetalae</taxon>
        <taxon>asterids</taxon>
        <taxon>lamiids</taxon>
        <taxon>Lamiales</taxon>
        <taxon>Phrymaceae</taxon>
        <taxon>Erythranthe</taxon>
    </lineage>
</organism>
<evidence type="ECO:0000313" key="7">
    <source>
        <dbReference type="Proteomes" id="UP000030748"/>
    </source>
</evidence>
<dbReference type="GO" id="GO:0005506">
    <property type="term" value="F:iron ion binding"/>
    <property type="evidence" value="ECO:0007669"/>
    <property type="project" value="InterPro"/>
</dbReference>
<dbReference type="InterPro" id="IPR036396">
    <property type="entry name" value="Cyt_P450_sf"/>
</dbReference>
<dbReference type="PROSITE" id="PS00086">
    <property type="entry name" value="CYTOCHROME_P450"/>
    <property type="match status" value="1"/>
</dbReference>
<evidence type="ECO:0000256" key="5">
    <source>
        <dbReference type="ARBA" id="ARBA00023033"/>
    </source>
</evidence>
<dbReference type="Gene3D" id="1.10.630.10">
    <property type="entry name" value="Cytochrome P450"/>
    <property type="match status" value="1"/>
</dbReference>
<keyword evidence="2" id="KW-0349">Heme</keyword>
<keyword evidence="3" id="KW-0479">Metal-binding</keyword>
<dbReference type="PANTHER" id="PTHR47950">
    <property type="entry name" value="CYTOCHROME P450, FAMILY 76, SUBFAMILY C, POLYPEPTIDE 5-RELATED"/>
    <property type="match status" value="1"/>
</dbReference>
<dbReference type="PANTHER" id="PTHR47950:SF44">
    <property type="entry name" value="CYTOCHROME P450, FAMILY 76, SUBFAMILY C, POLYPEPTIDE 5-RELATED"/>
    <property type="match status" value="1"/>
</dbReference>
<sequence length="103" mass="11811">LLLNTEVLFKAKQEIMYVAGENENLSESDVIKEALRHESRNTMHIAHTPERFLGNNNNNNKKSSIDFKGQDFELIQFGAGRRICPALTLADRMMHIYHCGYSD</sequence>
<reference evidence="6 7" key="1">
    <citation type="journal article" date="2013" name="Proc. Natl. Acad. Sci. U.S.A.">
        <title>Fine-scale variation in meiotic recombination in Mimulus inferred from population shotgun sequencing.</title>
        <authorList>
            <person name="Hellsten U."/>
            <person name="Wright K.M."/>
            <person name="Jenkins J."/>
            <person name="Shu S."/>
            <person name="Yuan Y."/>
            <person name="Wessler S.R."/>
            <person name="Schmutz J."/>
            <person name="Willis J.H."/>
            <person name="Rokhsar D.S."/>
        </authorList>
    </citation>
    <scope>NUCLEOTIDE SEQUENCE [LARGE SCALE GENOMIC DNA]</scope>
    <source>
        <strain evidence="7">cv. DUN x IM62</strain>
    </source>
</reference>
<evidence type="ECO:0000256" key="2">
    <source>
        <dbReference type="ARBA" id="ARBA00022617"/>
    </source>
</evidence>
<evidence type="ECO:0000256" key="1">
    <source>
        <dbReference type="ARBA" id="ARBA00010617"/>
    </source>
</evidence>
<dbReference type="EMBL" id="KI631986">
    <property type="protein sequence ID" value="EYU25608.1"/>
    <property type="molecule type" value="Genomic_DNA"/>
</dbReference>
<dbReference type="AlphaFoldDB" id="A0A022QEB6"/>
<keyword evidence="7" id="KW-1185">Reference proteome</keyword>
<gene>
    <name evidence="6" type="ORF">MIMGU_mgv1a022132mg</name>
</gene>
<evidence type="ECO:0008006" key="8">
    <source>
        <dbReference type="Google" id="ProtNLM"/>
    </source>
</evidence>
<dbReference type="Proteomes" id="UP000030748">
    <property type="component" value="Unassembled WGS sequence"/>
</dbReference>
<evidence type="ECO:0000256" key="4">
    <source>
        <dbReference type="ARBA" id="ARBA00023004"/>
    </source>
</evidence>
<proteinExistence type="inferred from homology"/>
<dbReference type="STRING" id="4155.A0A022QEB6"/>
<dbReference type="GO" id="GO:0020037">
    <property type="term" value="F:heme binding"/>
    <property type="evidence" value="ECO:0007669"/>
    <property type="project" value="InterPro"/>
</dbReference>
<dbReference type="SUPFAM" id="SSF48264">
    <property type="entry name" value="Cytochrome P450"/>
    <property type="match status" value="1"/>
</dbReference>
<accession>A0A022QEB6</accession>
<feature type="non-terminal residue" evidence="6">
    <location>
        <position position="1"/>
    </location>
</feature>
<keyword evidence="5" id="KW-0560">Oxidoreductase</keyword>
<dbReference type="GO" id="GO:0016705">
    <property type="term" value="F:oxidoreductase activity, acting on paired donors, with incorporation or reduction of molecular oxygen"/>
    <property type="evidence" value="ECO:0007669"/>
    <property type="project" value="InterPro"/>
</dbReference>
<comment type="similarity">
    <text evidence="1">Belongs to the cytochrome P450 family.</text>
</comment>
<dbReference type="GO" id="GO:0004497">
    <property type="term" value="F:monooxygenase activity"/>
    <property type="evidence" value="ECO:0007669"/>
    <property type="project" value="UniProtKB-KW"/>
</dbReference>
<evidence type="ECO:0000256" key="3">
    <source>
        <dbReference type="ARBA" id="ARBA00022723"/>
    </source>
</evidence>